<evidence type="ECO:0000313" key="5">
    <source>
        <dbReference type="Proteomes" id="UP000001491"/>
    </source>
</evidence>
<dbReference type="AlphaFoldDB" id="C5J6C6"/>
<dbReference type="InterPro" id="IPR027417">
    <property type="entry name" value="P-loop_NTPase"/>
</dbReference>
<evidence type="ECO:0000313" key="4">
    <source>
        <dbReference type="EMBL" id="CAT05018.1"/>
    </source>
</evidence>
<gene>
    <name evidence="4" type="primary">gtsA</name>
    <name evidence="4" type="ordered locus">MCJ_003270</name>
</gene>
<evidence type="ECO:0000256" key="2">
    <source>
        <dbReference type="ARBA" id="ARBA00022840"/>
    </source>
</evidence>
<dbReference type="Proteomes" id="UP000001491">
    <property type="component" value="Chromosome"/>
</dbReference>
<dbReference type="PROSITE" id="PS50893">
    <property type="entry name" value="ABC_TRANSPORTER_2"/>
    <property type="match status" value="1"/>
</dbReference>
<dbReference type="GO" id="GO:0005524">
    <property type="term" value="F:ATP binding"/>
    <property type="evidence" value="ECO:0007669"/>
    <property type="project" value="UniProtKB-KW"/>
</dbReference>
<dbReference type="Gene3D" id="2.40.50.100">
    <property type="match status" value="1"/>
</dbReference>
<dbReference type="Pfam" id="PF00005">
    <property type="entry name" value="ABC_tran"/>
    <property type="match status" value="1"/>
</dbReference>
<keyword evidence="1" id="KW-0547">Nucleotide-binding</keyword>
<dbReference type="KEGG" id="mco:MCJ_003270"/>
<dbReference type="SMART" id="SM00382">
    <property type="entry name" value="AAA"/>
    <property type="match status" value="1"/>
</dbReference>
<evidence type="ECO:0000256" key="1">
    <source>
        <dbReference type="ARBA" id="ARBA00022741"/>
    </source>
</evidence>
<dbReference type="HOGENOM" id="CLU_000604_1_1_14"/>
<dbReference type="PROSITE" id="PS00211">
    <property type="entry name" value="ABC_TRANSPORTER_1"/>
    <property type="match status" value="1"/>
</dbReference>
<dbReference type="GO" id="GO:0016887">
    <property type="term" value="F:ATP hydrolysis activity"/>
    <property type="evidence" value="ECO:0007669"/>
    <property type="project" value="InterPro"/>
</dbReference>
<feature type="domain" description="ABC transporter" evidence="3">
    <location>
        <begin position="7"/>
        <end position="293"/>
    </location>
</feature>
<accession>C5J6C6</accession>
<dbReference type="GO" id="GO:0055052">
    <property type="term" value="C:ATP-binding cassette (ABC) transporter complex, substrate-binding subunit-containing"/>
    <property type="evidence" value="ECO:0007669"/>
    <property type="project" value="TreeGrafter"/>
</dbReference>
<sequence length="387" mass="45055">MNKNLIIEIENLNFSYDKKYRLTIDKLAIPERKIVTILGPSGSGKTTLLNLIAGFLDHKKAIKNKAKSLENIGYIMQKDNLYNQISVIKNLWISAKNSKKWRWTTYKKIIDSQTLEHKSKEKIKSLIDHQLENLEKNKRNLFANFKLRYWLLQSGWLFLKFYKVVYKEFLEQVDELFTILEIKGIENKKASDISGGQQQRVAFAKAIIKGNNFILMDEPFASLDAKIKESTIKWLEKIKQQFDLSIIFVTHDQVDALKISDLVILLKDGKVEQYGSPQDLFENPNNTFVAKFIGFPEINFIGNDNEKQAYIRSKYLKIEDFAGNAELLFKKNIGDGFWVKILDKEKNIELELVINNDLKSKDLNVVYQDEKILYFDKQGQRIHSGLK</sequence>
<evidence type="ECO:0000259" key="3">
    <source>
        <dbReference type="PROSITE" id="PS50893"/>
    </source>
</evidence>
<dbReference type="InterPro" id="IPR017871">
    <property type="entry name" value="ABC_transporter-like_CS"/>
</dbReference>
<dbReference type="SUPFAM" id="SSF52540">
    <property type="entry name" value="P-loop containing nucleoside triphosphate hydrolases"/>
    <property type="match status" value="1"/>
</dbReference>
<keyword evidence="5" id="KW-1185">Reference proteome</keyword>
<protein>
    <submittedName>
        <fullName evidence="4">Glycerol transporter subunit A</fullName>
    </submittedName>
</protein>
<organism evidence="4 5">
    <name type="scientific">Mesomycoplasma conjunctivae (strain ATCC 25834 / NCTC 10147 / HRC/581)</name>
    <name type="common">Mycoplasma conjunctivae</name>
    <dbReference type="NCBI Taxonomy" id="572263"/>
    <lineage>
        <taxon>Bacteria</taxon>
        <taxon>Bacillati</taxon>
        <taxon>Mycoplasmatota</taxon>
        <taxon>Mycoplasmoidales</taxon>
        <taxon>Metamycoplasmataceae</taxon>
        <taxon>Mesomycoplasma</taxon>
    </lineage>
</organism>
<dbReference type="InterPro" id="IPR003593">
    <property type="entry name" value="AAA+_ATPase"/>
</dbReference>
<reference evidence="5" key="1">
    <citation type="journal article" date="2009" name="BMC Bioinformatics">
        <title>The Mycoplasma conjunctivae genome sequencing, annotation and analysis.</title>
        <authorList>
            <person name="Calderon-Copete S.P."/>
            <person name="Wigger G."/>
            <person name="Wunderlin C."/>
            <person name="Schmidheini T."/>
            <person name="Frey J."/>
            <person name="Quail M.A."/>
            <person name="Falquet L."/>
        </authorList>
    </citation>
    <scope>NUCLEOTIDE SEQUENCE [LARGE SCALE GENOMIC DNA]</scope>
    <source>
        <strain evidence="5">ATCC 25834 / NCTC 10147 / HRC/581</strain>
    </source>
</reference>
<dbReference type="eggNOG" id="COG3842">
    <property type="taxonomic scope" value="Bacteria"/>
</dbReference>
<dbReference type="InterPro" id="IPR047641">
    <property type="entry name" value="ABC_transpr_MalK/UgpC-like"/>
</dbReference>
<dbReference type="InterPro" id="IPR003439">
    <property type="entry name" value="ABC_transporter-like_ATP-bd"/>
</dbReference>
<dbReference type="EMBL" id="FM864216">
    <property type="protein sequence ID" value="CAT05018.1"/>
    <property type="molecule type" value="Genomic_DNA"/>
</dbReference>
<keyword evidence="2" id="KW-0067">ATP-binding</keyword>
<dbReference type="Gene3D" id="3.40.50.300">
    <property type="entry name" value="P-loop containing nucleotide triphosphate hydrolases"/>
    <property type="match status" value="1"/>
</dbReference>
<name>C5J6C6_MESCH</name>
<dbReference type="PANTHER" id="PTHR43875">
    <property type="entry name" value="MALTODEXTRIN IMPORT ATP-BINDING PROTEIN MSMX"/>
    <property type="match status" value="1"/>
</dbReference>
<dbReference type="PANTHER" id="PTHR43875:SF1">
    <property type="entry name" value="OSMOPROTECTIVE COMPOUNDS UPTAKE ATP-BINDING PROTEIN GGTA"/>
    <property type="match status" value="1"/>
</dbReference>
<proteinExistence type="predicted"/>